<dbReference type="Proteomes" id="UP000003340">
    <property type="component" value="Unassembled WGS sequence"/>
</dbReference>
<name>C0EDX2_9FIRM</name>
<dbReference type="EMBL" id="ACEC01000066">
    <property type="protein sequence ID" value="EEG30320.1"/>
    <property type="molecule type" value="Genomic_DNA"/>
</dbReference>
<organism evidence="1 2">
    <name type="scientific">[Clostridium] methylpentosum DSM 5476</name>
    <dbReference type="NCBI Taxonomy" id="537013"/>
    <lineage>
        <taxon>Bacteria</taxon>
        <taxon>Bacillati</taxon>
        <taxon>Bacillota</taxon>
        <taxon>Clostridia</taxon>
        <taxon>Eubacteriales</taxon>
        <taxon>Oscillospiraceae</taxon>
        <taxon>Oscillospiraceae incertae sedis</taxon>
    </lineage>
</organism>
<dbReference type="AlphaFoldDB" id="C0EDX2"/>
<comment type="caution">
    <text evidence="1">The sequence shown here is derived from an EMBL/GenBank/DDBJ whole genome shotgun (WGS) entry which is preliminary data.</text>
</comment>
<proteinExistence type="predicted"/>
<keyword evidence="2" id="KW-1185">Reference proteome</keyword>
<reference evidence="1 2" key="1">
    <citation type="submission" date="2009-01" db="EMBL/GenBank/DDBJ databases">
        <authorList>
            <person name="Fulton L."/>
            <person name="Clifton S."/>
            <person name="Fulton B."/>
            <person name="Xu J."/>
            <person name="Minx P."/>
            <person name="Pepin K.H."/>
            <person name="Johnson M."/>
            <person name="Bhonagiri V."/>
            <person name="Nash W.E."/>
            <person name="Mardis E.R."/>
            <person name="Wilson R.K."/>
        </authorList>
    </citation>
    <scope>NUCLEOTIDE SEQUENCE [LARGE SCALE GENOMIC DNA]</scope>
    <source>
        <strain evidence="1 2">DSM 5476</strain>
    </source>
</reference>
<evidence type="ECO:0000313" key="2">
    <source>
        <dbReference type="Proteomes" id="UP000003340"/>
    </source>
</evidence>
<evidence type="ECO:0000313" key="1">
    <source>
        <dbReference type="EMBL" id="EEG30320.1"/>
    </source>
</evidence>
<reference evidence="1 2" key="2">
    <citation type="submission" date="2009-02" db="EMBL/GenBank/DDBJ databases">
        <title>Draft genome sequence of Clostridium methylpentosum (DSM 5476).</title>
        <authorList>
            <person name="Sudarsanam P."/>
            <person name="Ley R."/>
            <person name="Guruge J."/>
            <person name="Turnbaugh P.J."/>
            <person name="Mahowald M."/>
            <person name="Liep D."/>
            <person name="Gordon J."/>
        </authorList>
    </citation>
    <scope>NUCLEOTIDE SEQUENCE [LARGE SCALE GENOMIC DNA]</scope>
    <source>
        <strain evidence="1 2">DSM 5476</strain>
    </source>
</reference>
<protein>
    <submittedName>
        <fullName evidence="1">Uncharacterized protein</fullName>
    </submittedName>
</protein>
<sequence>MHKLHFPQPEEASPSDLLPIIEQADLLETQAAEAAAWERNAASNFSAP</sequence>
<accession>C0EDX2</accession>
<gene>
    <name evidence="1" type="ORF">CLOSTMETH_02051</name>
</gene>
<dbReference type="HOGENOM" id="CLU_3151319_0_0_9"/>